<dbReference type="Pfam" id="PF08281">
    <property type="entry name" value="Sigma70_r4_2"/>
    <property type="match status" value="1"/>
</dbReference>
<sequence length="184" mass="22228">MNQEWQEITLGNKDSFVQLYDAYYKPLFHYGLKIRQDRELIKECLHILFCELWEKHSSLPPNIQNPKFYLFTWFKRIILKNLPQQELGVEVLTEEPIQDSVETQQIEIEQLLETHRKLELALANLTKKQRRFIQLRFFENKSYEEISQLENASVRTVYNVIYEALKNLKGNFIYQSLFIFIFSK</sequence>
<dbReference type="EMBL" id="JBHULR010000021">
    <property type="protein sequence ID" value="MFD2549833.1"/>
    <property type="molecule type" value="Genomic_DNA"/>
</dbReference>
<dbReference type="Proteomes" id="UP001597545">
    <property type="component" value="Unassembled WGS sequence"/>
</dbReference>
<proteinExistence type="inferred from homology"/>
<dbReference type="PANTHER" id="PTHR43133:SF46">
    <property type="entry name" value="RNA POLYMERASE SIGMA-70 FACTOR ECF SUBFAMILY"/>
    <property type="match status" value="1"/>
</dbReference>
<evidence type="ECO:0000256" key="5">
    <source>
        <dbReference type="SAM" id="Coils"/>
    </source>
</evidence>
<dbReference type="InterPro" id="IPR036388">
    <property type="entry name" value="WH-like_DNA-bd_sf"/>
</dbReference>
<gene>
    <name evidence="7" type="ORF">ACFSR5_19470</name>
</gene>
<comment type="similarity">
    <text evidence="1">Belongs to the sigma-70 factor family. ECF subfamily.</text>
</comment>
<evidence type="ECO:0000256" key="3">
    <source>
        <dbReference type="ARBA" id="ARBA00023082"/>
    </source>
</evidence>
<evidence type="ECO:0000256" key="2">
    <source>
        <dbReference type="ARBA" id="ARBA00023015"/>
    </source>
</evidence>
<feature type="domain" description="RNA polymerase sigma factor 70 region 4 type 2" evidence="6">
    <location>
        <begin position="116"/>
        <end position="168"/>
    </location>
</feature>
<dbReference type="SUPFAM" id="SSF88946">
    <property type="entry name" value="Sigma2 domain of RNA polymerase sigma factors"/>
    <property type="match status" value="1"/>
</dbReference>
<evidence type="ECO:0000259" key="6">
    <source>
        <dbReference type="Pfam" id="PF08281"/>
    </source>
</evidence>
<dbReference type="NCBIfam" id="TIGR02937">
    <property type="entry name" value="sigma70-ECF"/>
    <property type="match status" value="1"/>
</dbReference>
<keyword evidence="8" id="KW-1185">Reference proteome</keyword>
<dbReference type="InterPro" id="IPR013249">
    <property type="entry name" value="RNA_pol_sigma70_r4_t2"/>
</dbReference>
<evidence type="ECO:0000256" key="1">
    <source>
        <dbReference type="ARBA" id="ARBA00010641"/>
    </source>
</evidence>
<evidence type="ECO:0000313" key="8">
    <source>
        <dbReference type="Proteomes" id="UP001597545"/>
    </source>
</evidence>
<dbReference type="InterPro" id="IPR014284">
    <property type="entry name" value="RNA_pol_sigma-70_dom"/>
</dbReference>
<dbReference type="RefSeq" id="WP_380906171.1">
    <property type="nucleotide sequence ID" value="NZ_JBHUEG010000018.1"/>
</dbReference>
<dbReference type="InterPro" id="IPR013325">
    <property type="entry name" value="RNA_pol_sigma_r2"/>
</dbReference>
<evidence type="ECO:0000256" key="4">
    <source>
        <dbReference type="ARBA" id="ARBA00023163"/>
    </source>
</evidence>
<organism evidence="7 8">
    <name type="scientific">Sphingobacterium suaedae</name>
    <dbReference type="NCBI Taxonomy" id="1686402"/>
    <lineage>
        <taxon>Bacteria</taxon>
        <taxon>Pseudomonadati</taxon>
        <taxon>Bacteroidota</taxon>
        <taxon>Sphingobacteriia</taxon>
        <taxon>Sphingobacteriales</taxon>
        <taxon>Sphingobacteriaceae</taxon>
        <taxon>Sphingobacterium</taxon>
    </lineage>
</organism>
<keyword evidence="3" id="KW-0731">Sigma factor</keyword>
<keyword evidence="5" id="KW-0175">Coiled coil</keyword>
<accession>A0ABW5KMU1</accession>
<dbReference type="Gene3D" id="1.10.10.10">
    <property type="entry name" value="Winged helix-like DNA-binding domain superfamily/Winged helix DNA-binding domain"/>
    <property type="match status" value="1"/>
</dbReference>
<dbReference type="PANTHER" id="PTHR43133">
    <property type="entry name" value="RNA POLYMERASE ECF-TYPE SIGMA FACTO"/>
    <property type="match status" value="1"/>
</dbReference>
<dbReference type="InterPro" id="IPR013324">
    <property type="entry name" value="RNA_pol_sigma_r3/r4-like"/>
</dbReference>
<name>A0ABW5KMU1_9SPHI</name>
<dbReference type="Gene3D" id="1.10.1740.10">
    <property type="match status" value="1"/>
</dbReference>
<protein>
    <submittedName>
        <fullName evidence="7">RNA polymerase sigma factor</fullName>
    </submittedName>
</protein>
<feature type="coiled-coil region" evidence="5">
    <location>
        <begin position="101"/>
        <end position="128"/>
    </location>
</feature>
<evidence type="ECO:0000313" key="7">
    <source>
        <dbReference type="EMBL" id="MFD2549833.1"/>
    </source>
</evidence>
<keyword evidence="2" id="KW-0805">Transcription regulation</keyword>
<reference evidence="8" key="1">
    <citation type="journal article" date="2019" name="Int. J. Syst. Evol. Microbiol.">
        <title>The Global Catalogue of Microorganisms (GCM) 10K type strain sequencing project: providing services to taxonomists for standard genome sequencing and annotation.</title>
        <authorList>
            <consortium name="The Broad Institute Genomics Platform"/>
            <consortium name="The Broad Institute Genome Sequencing Center for Infectious Disease"/>
            <person name="Wu L."/>
            <person name="Ma J."/>
        </authorList>
    </citation>
    <scope>NUCLEOTIDE SEQUENCE [LARGE SCALE GENOMIC DNA]</scope>
    <source>
        <strain evidence="8">KCTC 42662</strain>
    </source>
</reference>
<comment type="caution">
    <text evidence="7">The sequence shown here is derived from an EMBL/GenBank/DDBJ whole genome shotgun (WGS) entry which is preliminary data.</text>
</comment>
<dbReference type="InterPro" id="IPR039425">
    <property type="entry name" value="RNA_pol_sigma-70-like"/>
</dbReference>
<dbReference type="SUPFAM" id="SSF88659">
    <property type="entry name" value="Sigma3 and sigma4 domains of RNA polymerase sigma factors"/>
    <property type="match status" value="1"/>
</dbReference>
<dbReference type="CDD" id="cd06171">
    <property type="entry name" value="Sigma70_r4"/>
    <property type="match status" value="1"/>
</dbReference>
<keyword evidence="4" id="KW-0804">Transcription</keyword>